<dbReference type="SMART" id="SM00220">
    <property type="entry name" value="S_TKc"/>
    <property type="match status" value="1"/>
</dbReference>
<dbReference type="PANTHER" id="PTHR44167:SF24">
    <property type="entry name" value="SERINE_THREONINE-PROTEIN KINASE CHK2"/>
    <property type="match status" value="1"/>
</dbReference>
<dbReference type="AlphaFoldDB" id="R7SF13"/>
<dbReference type="eggNOG" id="KOG0583">
    <property type="taxonomic scope" value="Eukaryota"/>
</dbReference>
<dbReference type="CDD" id="cd00180">
    <property type="entry name" value="PKc"/>
    <property type="match status" value="1"/>
</dbReference>
<dbReference type="Pfam" id="PF00069">
    <property type="entry name" value="Pkinase"/>
    <property type="match status" value="1"/>
</dbReference>
<dbReference type="Gene3D" id="1.10.510.10">
    <property type="entry name" value="Transferase(Phosphotransferase) domain 1"/>
    <property type="match status" value="1"/>
</dbReference>
<feature type="compositionally biased region" description="Polar residues" evidence="1">
    <location>
        <begin position="63"/>
        <end position="74"/>
    </location>
</feature>
<dbReference type="GeneID" id="18676094"/>
<name>R7SF13_FOMME</name>
<evidence type="ECO:0000259" key="2">
    <source>
        <dbReference type="PROSITE" id="PS50011"/>
    </source>
</evidence>
<feature type="region of interest" description="Disordered" evidence="1">
    <location>
        <begin position="349"/>
        <end position="386"/>
    </location>
</feature>
<keyword evidence="3" id="KW-0808">Transferase</keyword>
<accession>R7SF13</accession>
<feature type="compositionally biased region" description="Low complexity" evidence="1">
    <location>
        <begin position="367"/>
        <end position="386"/>
    </location>
</feature>
<dbReference type="SUPFAM" id="SSF56112">
    <property type="entry name" value="Protein kinase-like (PK-like)"/>
    <property type="match status" value="1"/>
</dbReference>
<evidence type="ECO:0000256" key="1">
    <source>
        <dbReference type="SAM" id="MobiDB-lite"/>
    </source>
</evidence>
<dbReference type="InterPro" id="IPR000719">
    <property type="entry name" value="Prot_kinase_dom"/>
</dbReference>
<keyword evidence="4" id="KW-1185">Reference proteome</keyword>
<gene>
    <name evidence="3" type="ORF">FOMMEDRAFT_164109</name>
</gene>
<reference evidence="4" key="1">
    <citation type="journal article" date="2012" name="Science">
        <title>The Paleozoic origin of enzymatic lignin decomposition reconstructed from 31 fungal genomes.</title>
        <authorList>
            <person name="Floudas D."/>
            <person name="Binder M."/>
            <person name="Riley R."/>
            <person name="Barry K."/>
            <person name="Blanchette R.A."/>
            <person name="Henrissat B."/>
            <person name="Martinez A.T."/>
            <person name="Otillar R."/>
            <person name="Spatafora J.W."/>
            <person name="Yadav J.S."/>
            <person name="Aerts A."/>
            <person name="Benoit I."/>
            <person name="Boyd A."/>
            <person name="Carlson A."/>
            <person name="Copeland A."/>
            <person name="Coutinho P.M."/>
            <person name="de Vries R.P."/>
            <person name="Ferreira P."/>
            <person name="Findley K."/>
            <person name="Foster B."/>
            <person name="Gaskell J."/>
            <person name="Glotzer D."/>
            <person name="Gorecki P."/>
            <person name="Heitman J."/>
            <person name="Hesse C."/>
            <person name="Hori C."/>
            <person name="Igarashi K."/>
            <person name="Jurgens J.A."/>
            <person name="Kallen N."/>
            <person name="Kersten P."/>
            <person name="Kohler A."/>
            <person name="Kuees U."/>
            <person name="Kumar T.K.A."/>
            <person name="Kuo A."/>
            <person name="LaButti K."/>
            <person name="Larrondo L.F."/>
            <person name="Lindquist E."/>
            <person name="Ling A."/>
            <person name="Lombard V."/>
            <person name="Lucas S."/>
            <person name="Lundell T."/>
            <person name="Martin R."/>
            <person name="McLaughlin D.J."/>
            <person name="Morgenstern I."/>
            <person name="Morin E."/>
            <person name="Murat C."/>
            <person name="Nagy L.G."/>
            <person name="Nolan M."/>
            <person name="Ohm R.A."/>
            <person name="Patyshakuliyeva A."/>
            <person name="Rokas A."/>
            <person name="Ruiz-Duenas F.J."/>
            <person name="Sabat G."/>
            <person name="Salamov A."/>
            <person name="Samejima M."/>
            <person name="Schmutz J."/>
            <person name="Slot J.C."/>
            <person name="St John F."/>
            <person name="Stenlid J."/>
            <person name="Sun H."/>
            <person name="Sun S."/>
            <person name="Syed K."/>
            <person name="Tsang A."/>
            <person name="Wiebenga A."/>
            <person name="Young D."/>
            <person name="Pisabarro A."/>
            <person name="Eastwood D.C."/>
            <person name="Martin F."/>
            <person name="Cullen D."/>
            <person name="Grigoriev I.V."/>
            <person name="Hibbett D.S."/>
        </authorList>
    </citation>
    <scope>NUCLEOTIDE SEQUENCE [LARGE SCALE GENOMIC DNA]</scope>
    <source>
        <strain evidence="4">MF3/22</strain>
    </source>
</reference>
<evidence type="ECO:0000313" key="4">
    <source>
        <dbReference type="Proteomes" id="UP000053630"/>
    </source>
</evidence>
<dbReference type="OMA" id="RCKDADE"/>
<dbReference type="GO" id="GO:0004674">
    <property type="term" value="F:protein serine/threonine kinase activity"/>
    <property type="evidence" value="ECO:0007669"/>
    <property type="project" value="TreeGrafter"/>
</dbReference>
<feature type="domain" description="Protein kinase" evidence="2">
    <location>
        <begin position="88"/>
        <end position="338"/>
    </location>
</feature>
<dbReference type="GO" id="GO:0005634">
    <property type="term" value="C:nucleus"/>
    <property type="evidence" value="ECO:0007669"/>
    <property type="project" value="TreeGrafter"/>
</dbReference>
<dbReference type="OrthoDB" id="4062651at2759"/>
<feature type="region of interest" description="Disordered" evidence="1">
    <location>
        <begin position="40"/>
        <end position="75"/>
    </location>
</feature>
<evidence type="ECO:0000313" key="3">
    <source>
        <dbReference type="EMBL" id="EJC97288.1"/>
    </source>
</evidence>
<keyword evidence="3" id="KW-0418">Kinase</keyword>
<protein>
    <submittedName>
        <fullName evidence="3">Kinase-like protein</fullName>
    </submittedName>
</protein>
<organism evidence="3 4">
    <name type="scientific">Fomitiporia mediterranea (strain MF3/22)</name>
    <name type="common">Grapevine white-rot fungus</name>
    <dbReference type="NCBI Taxonomy" id="694068"/>
    <lineage>
        <taxon>Eukaryota</taxon>
        <taxon>Fungi</taxon>
        <taxon>Dikarya</taxon>
        <taxon>Basidiomycota</taxon>
        <taxon>Agaricomycotina</taxon>
        <taxon>Agaricomycetes</taxon>
        <taxon>Hymenochaetales</taxon>
        <taxon>Hymenochaetaceae</taxon>
        <taxon>Fomitiporia</taxon>
    </lineage>
</organism>
<dbReference type="EMBL" id="JH719260">
    <property type="protein sequence ID" value="EJC97288.1"/>
    <property type="molecule type" value="Genomic_DNA"/>
</dbReference>
<dbReference type="GO" id="GO:0044773">
    <property type="term" value="P:mitotic DNA damage checkpoint signaling"/>
    <property type="evidence" value="ECO:0007669"/>
    <property type="project" value="TreeGrafter"/>
</dbReference>
<dbReference type="RefSeq" id="XP_007272449.1">
    <property type="nucleotide sequence ID" value="XM_007272387.1"/>
</dbReference>
<dbReference type="GO" id="GO:0005524">
    <property type="term" value="F:ATP binding"/>
    <property type="evidence" value="ECO:0007669"/>
    <property type="project" value="InterPro"/>
</dbReference>
<dbReference type="KEGG" id="fme:FOMMEDRAFT_164109"/>
<proteinExistence type="predicted"/>
<dbReference type="InterPro" id="IPR008271">
    <property type="entry name" value="Ser/Thr_kinase_AS"/>
</dbReference>
<dbReference type="PROSITE" id="PS00108">
    <property type="entry name" value="PROTEIN_KINASE_ST"/>
    <property type="match status" value="1"/>
</dbReference>
<dbReference type="PANTHER" id="PTHR44167">
    <property type="entry name" value="OVARIAN-SPECIFIC SERINE/THREONINE-PROTEIN KINASE LOK-RELATED"/>
    <property type="match status" value="1"/>
</dbReference>
<sequence>MTFLLEFYNYALYVKNDKTLDDKDAKIEMLRDNVDKRYTRSLTTRTTNAKKRQRTSKTDQDGSNRSAGQGSVSHQRAVMTVALQKSGFKVQDDENSARFEPFIKLPRHIVEAKSPKGNRIVAKLVRKDSAELPLLRELSTQTSLHNHVIPLLDTVPSSLGLLAILPYLTPLPQIVSLRLFRDRLGGKVAHLSRELIEGVAFLHRQNIAHMDIKPDNLVYESNRLYIIDFDVAVRCKDADEMVKMSCGTRGWSAPEIVLDDDEAACAFSPIRADLWSCGKVLQFITEKAGQNDENIIQVASLLMDPDPRRRPLLHEAVDEGPDFWTSGRLLQAVRSQVYSGKAGALKRARVDTSHVGKGTPSSKVRRASVSTTASSPSFSPPALSSLPSQLSSVSSLDSSLATPCMSDSDNKADGLSVLRAKGDVSGKRGEFQAIDV</sequence>
<dbReference type="PROSITE" id="PS50011">
    <property type="entry name" value="PROTEIN_KINASE_DOM"/>
    <property type="match status" value="1"/>
</dbReference>
<dbReference type="InterPro" id="IPR011009">
    <property type="entry name" value="Kinase-like_dom_sf"/>
</dbReference>
<dbReference type="Proteomes" id="UP000053630">
    <property type="component" value="Unassembled WGS sequence"/>
</dbReference>